<reference evidence="2 3" key="1">
    <citation type="journal article" date="2006" name="J. Bacteriol.">
        <title>The genome sequence of the obligately chemolithoautotrophic, facultatively anaerobic bacterium Thiobacillus denitrificans.</title>
        <authorList>
            <person name="Beller H.R."/>
            <person name="Chain P.S."/>
            <person name="Letain T.E."/>
            <person name="Chakicherla A."/>
            <person name="Larimer F.W."/>
            <person name="Richardson P.M."/>
            <person name="Coleman M.A."/>
            <person name="Wood A.P."/>
            <person name="Kelly D.P."/>
        </authorList>
    </citation>
    <scope>NUCLEOTIDE SEQUENCE [LARGE SCALE GENOMIC DNA]</scope>
    <source>
        <strain evidence="2 3">ATCC 25259</strain>
    </source>
</reference>
<dbReference type="PANTHER" id="PTHR43640">
    <property type="entry name" value="OS07G0260300 PROTEIN"/>
    <property type="match status" value="1"/>
</dbReference>
<dbReference type="AlphaFoldDB" id="Q3SMD7"/>
<protein>
    <recommendedName>
        <fullName evidence="1">Thioredoxin domain-containing protein</fullName>
    </recommendedName>
</protein>
<name>Q3SMD7_THIDA</name>
<dbReference type="PANTHER" id="PTHR43640:SF1">
    <property type="entry name" value="THIOREDOXIN-DEPENDENT PEROXIREDOXIN"/>
    <property type="match status" value="1"/>
</dbReference>
<dbReference type="eggNOG" id="COG1225">
    <property type="taxonomic scope" value="Bacteria"/>
</dbReference>
<dbReference type="PROSITE" id="PS51352">
    <property type="entry name" value="THIOREDOXIN_2"/>
    <property type="match status" value="1"/>
</dbReference>
<dbReference type="InterPro" id="IPR036249">
    <property type="entry name" value="Thioredoxin-like_sf"/>
</dbReference>
<dbReference type="OrthoDB" id="9809746at2"/>
<dbReference type="KEGG" id="tbd:Tbd_0156"/>
<dbReference type="InterPro" id="IPR000866">
    <property type="entry name" value="AhpC/TSA"/>
</dbReference>
<dbReference type="HOGENOM" id="CLU_076204_1_0_4"/>
<accession>Q3SMD7</accession>
<dbReference type="CDD" id="cd02969">
    <property type="entry name" value="PRX_like1"/>
    <property type="match status" value="1"/>
</dbReference>
<dbReference type="EMBL" id="CP000116">
    <property type="protein sequence ID" value="AAZ96109.1"/>
    <property type="molecule type" value="Genomic_DNA"/>
</dbReference>
<dbReference type="InterPro" id="IPR047262">
    <property type="entry name" value="PRX-like1"/>
</dbReference>
<evidence type="ECO:0000313" key="3">
    <source>
        <dbReference type="Proteomes" id="UP000008291"/>
    </source>
</evidence>
<organism evidence="2 3">
    <name type="scientific">Thiobacillus denitrificans (strain ATCC 25259 / T1)</name>
    <dbReference type="NCBI Taxonomy" id="292415"/>
    <lineage>
        <taxon>Bacteria</taxon>
        <taxon>Pseudomonadati</taxon>
        <taxon>Pseudomonadota</taxon>
        <taxon>Betaproteobacteria</taxon>
        <taxon>Nitrosomonadales</taxon>
        <taxon>Thiobacillaceae</taxon>
        <taxon>Thiobacillus</taxon>
    </lineage>
</organism>
<proteinExistence type="predicted"/>
<dbReference type="Pfam" id="PF00578">
    <property type="entry name" value="AhpC-TSA"/>
    <property type="match status" value="1"/>
</dbReference>
<dbReference type="GO" id="GO:0016209">
    <property type="term" value="F:antioxidant activity"/>
    <property type="evidence" value="ECO:0007669"/>
    <property type="project" value="InterPro"/>
</dbReference>
<dbReference type="Proteomes" id="UP000008291">
    <property type="component" value="Chromosome"/>
</dbReference>
<gene>
    <name evidence="2" type="ordered locus">Tbd_0156</name>
</gene>
<sequence>MVSLTTPVCDFGWKAPDFSLPGVDGMAWTPLDAMGPKGLLVMFICNHCPYVKAIRPRLVRDLAELKRDHGIHAIAIMSNDPAEYPEDSFENMKQVARDFDFPFPYVIDETQQVAKAYGAVCTPDFFGFNRSFELQYRGRFDASRKETAPEDARRDLFEAMKEVAATQRGPAEQIPSMGCSIKWKEA</sequence>
<feature type="domain" description="Thioredoxin" evidence="1">
    <location>
        <begin position="9"/>
        <end position="145"/>
    </location>
</feature>
<keyword evidence="3" id="KW-1185">Reference proteome</keyword>
<dbReference type="STRING" id="292415.Tbd_0156"/>
<dbReference type="Gene3D" id="3.40.30.10">
    <property type="entry name" value="Glutaredoxin"/>
    <property type="match status" value="1"/>
</dbReference>
<dbReference type="InterPro" id="IPR013766">
    <property type="entry name" value="Thioredoxin_domain"/>
</dbReference>
<dbReference type="SUPFAM" id="SSF52833">
    <property type="entry name" value="Thioredoxin-like"/>
    <property type="match status" value="1"/>
</dbReference>
<evidence type="ECO:0000313" key="2">
    <source>
        <dbReference type="EMBL" id="AAZ96109.1"/>
    </source>
</evidence>
<dbReference type="RefSeq" id="WP_011310669.1">
    <property type="nucleotide sequence ID" value="NC_007404.1"/>
</dbReference>
<dbReference type="GO" id="GO:0016491">
    <property type="term" value="F:oxidoreductase activity"/>
    <property type="evidence" value="ECO:0007669"/>
    <property type="project" value="InterPro"/>
</dbReference>
<evidence type="ECO:0000259" key="1">
    <source>
        <dbReference type="PROSITE" id="PS51352"/>
    </source>
</evidence>